<keyword evidence="3" id="KW-1185">Reference proteome</keyword>
<proteinExistence type="predicted"/>
<feature type="transmembrane region" description="Helical" evidence="1">
    <location>
        <begin position="31"/>
        <end position="48"/>
    </location>
</feature>
<protein>
    <submittedName>
        <fullName evidence="2">ATP synthase-like protein</fullName>
    </submittedName>
</protein>
<dbReference type="EMBL" id="MT774375">
    <property type="protein sequence ID" value="QOR58033.1"/>
    <property type="molecule type" value="Genomic_DNA"/>
</dbReference>
<dbReference type="KEGG" id="vg:65128485"/>
<dbReference type="GeneID" id="65128485"/>
<keyword evidence="1" id="KW-0812">Transmembrane</keyword>
<reference evidence="2 3" key="1">
    <citation type="submission" date="2020-07" db="EMBL/GenBank/DDBJ databases">
        <title>Taxonomic proposal: Crassvirales, a new order of highly abundant and diverse bacterial viruses.</title>
        <authorList>
            <person name="Shkoporov A.N."/>
            <person name="Stockdale S.R."/>
            <person name="Guerin E."/>
            <person name="Ross R.P."/>
            <person name="Hill C."/>
        </authorList>
    </citation>
    <scope>NUCLEOTIDE SEQUENCE [LARGE SCALE GENOMIC DNA]</scope>
</reference>
<dbReference type="RefSeq" id="YP_010110191.1">
    <property type="nucleotide sequence ID" value="NC_055868.1"/>
</dbReference>
<organism evidence="2 3">
    <name type="scientific">uncultured phage cr50_1</name>
    <dbReference type="NCBI Taxonomy" id="2772059"/>
    <lineage>
        <taxon>Viruses</taxon>
        <taxon>Duplodnaviria</taxon>
        <taxon>Heunggongvirae</taxon>
        <taxon>Uroviricota</taxon>
        <taxon>Caudoviricetes</taxon>
        <taxon>Crassvirales</taxon>
        <taxon>Suoliviridae</taxon>
        <taxon>Boorivirinae</taxon>
        <taxon>Cohcovirus</taxon>
        <taxon>Cohcovirus hiberniae</taxon>
    </lineage>
</organism>
<name>A0A7M1RUG0_9CAUD</name>
<keyword evidence="1" id="KW-0472">Membrane</keyword>
<evidence type="ECO:0000313" key="2">
    <source>
        <dbReference type="EMBL" id="QOR58033.1"/>
    </source>
</evidence>
<evidence type="ECO:0000256" key="1">
    <source>
        <dbReference type="SAM" id="Phobius"/>
    </source>
</evidence>
<evidence type="ECO:0000313" key="3">
    <source>
        <dbReference type="Proteomes" id="UP000593838"/>
    </source>
</evidence>
<dbReference type="Proteomes" id="UP000593838">
    <property type="component" value="Segment"/>
</dbReference>
<keyword evidence="1" id="KW-1133">Transmembrane helix</keyword>
<accession>A0A7M1RUG0</accession>
<sequence>MTTTSFICMLVALVLLIVAIGRVQGSPKVAANLLIALAFGVVVGLGINSKNDIRKSSKNDTKIEKISNVNQLPIQAMQIIGVTPVITATVESVGKAHNWFIRDQGDLQQSVNHLTYVSTRASPIYEDSS</sequence>